<evidence type="ECO:0000256" key="1">
    <source>
        <dbReference type="ARBA" id="ARBA00010923"/>
    </source>
</evidence>
<name>A0A1C6VJ48_9ACTN</name>
<dbReference type="Pfam" id="PF01420">
    <property type="entry name" value="Methylase_S"/>
    <property type="match status" value="2"/>
</dbReference>
<feature type="domain" description="Type I restriction modification DNA specificity" evidence="4">
    <location>
        <begin position="143"/>
        <end position="285"/>
    </location>
</feature>
<evidence type="ECO:0000256" key="3">
    <source>
        <dbReference type="ARBA" id="ARBA00023125"/>
    </source>
</evidence>
<evidence type="ECO:0000256" key="2">
    <source>
        <dbReference type="ARBA" id="ARBA00022747"/>
    </source>
</evidence>
<dbReference type="PANTHER" id="PTHR30408:SF12">
    <property type="entry name" value="TYPE I RESTRICTION ENZYME MJAVIII SPECIFICITY SUBUNIT"/>
    <property type="match status" value="1"/>
</dbReference>
<accession>A0A1C6VJ48</accession>
<dbReference type="InterPro" id="IPR000055">
    <property type="entry name" value="Restrct_endonuc_typeI_TRD"/>
</dbReference>
<comment type="similarity">
    <text evidence="1">Belongs to the type-I restriction system S methylase family.</text>
</comment>
<dbReference type="SUPFAM" id="SSF116734">
    <property type="entry name" value="DNA methylase specificity domain"/>
    <property type="match status" value="2"/>
</dbReference>
<keyword evidence="2" id="KW-0680">Restriction system</keyword>
<dbReference type="InterPro" id="IPR044946">
    <property type="entry name" value="Restrct_endonuc_typeI_TRD_sf"/>
</dbReference>
<evidence type="ECO:0000313" key="6">
    <source>
        <dbReference type="Proteomes" id="UP000198605"/>
    </source>
</evidence>
<dbReference type="PANTHER" id="PTHR30408">
    <property type="entry name" value="TYPE-1 RESTRICTION ENZYME ECOKI SPECIFICITY PROTEIN"/>
    <property type="match status" value="1"/>
</dbReference>
<dbReference type="CDD" id="cd17266">
    <property type="entry name" value="RMtype1_S_Sau1132ORF3780P-TRD2-CR2_like"/>
    <property type="match status" value="1"/>
</dbReference>
<evidence type="ECO:0000313" key="5">
    <source>
        <dbReference type="EMBL" id="SCL66321.1"/>
    </source>
</evidence>
<evidence type="ECO:0000259" key="4">
    <source>
        <dbReference type="Pfam" id="PF01420"/>
    </source>
</evidence>
<gene>
    <name evidence="5" type="ORF">GA0070603_4164</name>
</gene>
<dbReference type="GO" id="GO:0003677">
    <property type="term" value="F:DNA binding"/>
    <property type="evidence" value="ECO:0007669"/>
    <property type="project" value="UniProtKB-KW"/>
</dbReference>
<organism evidence="5 6">
    <name type="scientific">Micromonospora chersina</name>
    <dbReference type="NCBI Taxonomy" id="47854"/>
    <lineage>
        <taxon>Bacteria</taxon>
        <taxon>Bacillati</taxon>
        <taxon>Actinomycetota</taxon>
        <taxon>Actinomycetes</taxon>
        <taxon>Micromonosporales</taxon>
        <taxon>Micromonosporaceae</taxon>
        <taxon>Micromonospora</taxon>
    </lineage>
</organism>
<keyword evidence="6" id="KW-1185">Reference proteome</keyword>
<reference evidence="6" key="1">
    <citation type="submission" date="2016-06" db="EMBL/GenBank/DDBJ databases">
        <authorList>
            <person name="Varghese N."/>
            <person name="Submissions Spin"/>
        </authorList>
    </citation>
    <scope>NUCLEOTIDE SEQUENCE [LARGE SCALE GENOMIC DNA]</scope>
    <source>
        <strain evidence="6">DSM 44151</strain>
    </source>
</reference>
<keyword evidence="3" id="KW-0238">DNA-binding</keyword>
<dbReference type="EMBL" id="FMIB01000002">
    <property type="protein sequence ID" value="SCL66321.1"/>
    <property type="molecule type" value="Genomic_DNA"/>
</dbReference>
<dbReference type="Gene3D" id="3.90.220.20">
    <property type="entry name" value="DNA methylase specificity domains"/>
    <property type="match status" value="2"/>
</dbReference>
<dbReference type="InterPro" id="IPR052021">
    <property type="entry name" value="Type-I_RS_S_subunit"/>
</dbReference>
<sequence length="313" mass="34700">MVDQGKNLIAGFTNDPGLLHGESGPVIVFGDHTRCFKYVDFPFCMGADGVKVLKPQAGWDPKFLYYYLASLPIPSAGYSRHFKFLKEQVVAQPPLEEQRRIAEVLDRADELRAKRHQALANLDDLPQSIFLEMFDEPATNRRGMELRTLGELAKLKSGSFLPASRMVKNGQHAVLGGNGISGYHDEYMFEEAKLVVGRVGAYCGCIHMSPPQSWVTDNALYVSELDPSVTITYLAHALKRASLNQYASQSGQPLISGSRVYPTPVLVPPIPLQRQFADRVNAVEMLKAKNQTSLAELDSLFASLQDRAFRGLL</sequence>
<feature type="domain" description="Type I restriction modification DNA specificity" evidence="4">
    <location>
        <begin position="36"/>
        <end position="115"/>
    </location>
</feature>
<dbReference type="Proteomes" id="UP000198605">
    <property type="component" value="Unassembled WGS sequence"/>
</dbReference>
<dbReference type="STRING" id="47854.GA0070603_4164"/>
<protein>
    <submittedName>
        <fullName evidence="5">Type I restriction enzyme, S subunit</fullName>
    </submittedName>
</protein>
<dbReference type="GO" id="GO:0009307">
    <property type="term" value="P:DNA restriction-modification system"/>
    <property type="evidence" value="ECO:0007669"/>
    <property type="project" value="UniProtKB-KW"/>
</dbReference>
<proteinExistence type="inferred from homology"/>
<dbReference type="AlphaFoldDB" id="A0A1C6VJ48"/>